<dbReference type="PANTHER" id="PTHR36183:SF2">
    <property type="entry name" value="BETA-GLUCURONIDASE C-TERMINAL DOMAIN-CONTAINING PROTEIN"/>
    <property type="match status" value="1"/>
</dbReference>
<dbReference type="Proteomes" id="UP001212997">
    <property type="component" value="Unassembled WGS sequence"/>
</dbReference>
<dbReference type="AlphaFoldDB" id="A0AAD5UWM0"/>
<reference evidence="1" key="1">
    <citation type="submission" date="2022-07" db="EMBL/GenBank/DDBJ databases">
        <title>Genome Sequence of Physisporinus lineatus.</title>
        <authorList>
            <person name="Buettner E."/>
        </authorList>
    </citation>
    <scope>NUCLEOTIDE SEQUENCE</scope>
    <source>
        <strain evidence="1">VT162</strain>
    </source>
</reference>
<evidence type="ECO:0000313" key="2">
    <source>
        <dbReference type="Proteomes" id="UP001212997"/>
    </source>
</evidence>
<proteinExistence type="predicted"/>
<protein>
    <recommendedName>
        <fullName evidence="3">Beta-glucuronidase C-terminal domain-containing protein</fullName>
    </recommendedName>
</protein>
<dbReference type="Gene3D" id="3.20.20.80">
    <property type="entry name" value="Glycosidases"/>
    <property type="match status" value="1"/>
</dbReference>
<gene>
    <name evidence="1" type="ORF">NLI96_g9644</name>
</gene>
<evidence type="ECO:0008006" key="3">
    <source>
        <dbReference type="Google" id="ProtNLM"/>
    </source>
</evidence>
<dbReference type="PANTHER" id="PTHR36183">
    <property type="entry name" value="BETA-GLUCURONIDASE"/>
    <property type="match status" value="1"/>
</dbReference>
<comment type="caution">
    <text evidence="1">The sequence shown here is derived from an EMBL/GenBank/DDBJ whole genome shotgun (WGS) entry which is preliminary data.</text>
</comment>
<accession>A0AAD5UWM0</accession>
<dbReference type="InterPro" id="IPR017853">
    <property type="entry name" value="GH"/>
</dbReference>
<organism evidence="1 2">
    <name type="scientific">Meripilus lineatus</name>
    <dbReference type="NCBI Taxonomy" id="2056292"/>
    <lineage>
        <taxon>Eukaryota</taxon>
        <taxon>Fungi</taxon>
        <taxon>Dikarya</taxon>
        <taxon>Basidiomycota</taxon>
        <taxon>Agaricomycotina</taxon>
        <taxon>Agaricomycetes</taxon>
        <taxon>Polyporales</taxon>
        <taxon>Meripilaceae</taxon>
        <taxon>Meripilus</taxon>
    </lineage>
</organism>
<keyword evidence="2" id="KW-1185">Reference proteome</keyword>
<evidence type="ECO:0000313" key="1">
    <source>
        <dbReference type="EMBL" id="KAJ3478603.1"/>
    </source>
</evidence>
<dbReference type="EMBL" id="JANAWD010000498">
    <property type="protein sequence ID" value="KAJ3478603.1"/>
    <property type="molecule type" value="Genomic_DNA"/>
</dbReference>
<dbReference type="InterPro" id="IPR052974">
    <property type="entry name" value="GH79_Enzymes"/>
</dbReference>
<sequence length="409" mass="44886">MDLFLFSCSIDTNDQSGAIFRTTFGPAFYESMNAFPKSRIIVDLNLGNNTLEIARDEMQAALEFLGSDRIRAFELGNEPDHYPGGLRPRGWNSANYTAQFLEWSGSLQSNLSLPLHQFWAGGIVDSWSTAQLISEGITGANSVQTFSQHMLVLLVLLVLQSVEFIDDVIEWVSYPFSTCDPTRNALANLTSLVNHQNIASFLDTLKPQVAAAKSVGADFVIGATLVAQSNQQANGPGLSWYDLWYPVESDRFGPPSVSPSFVAYLLVTEAIGTTSTSSIQYSPPSSFPQLATYFIFEGSTVRRVVLLNLAPRMVGESSSSEGDVVVDVSSLVLGGSKRGVRVKRMTASGIDVTKTKTRSYYPFSIEAPVKNPGPSFEPFWGILMWRQITTSPNIPQPTTRNETQGRSRF</sequence>
<dbReference type="SUPFAM" id="SSF51445">
    <property type="entry name" value="(Trans)glycosidases"/>
    <property type="match status" value="1"/>
</dbReference>
<name>A0AAD5UWM0_9APHY</name>